<accession>A0A3G3BVS9</accession>
<keyword evidence="4" id="KW-1185">Reference proteome</keyword>
<protein>
    <recommendedName>
        <fullName evidence="2">Protein OPG091</fullName>
    </recommendedName>
</protein>
<evidence type="ECO:0000256" key="1">
    <source>
        <dbReference type="ARBA" id="ARBA00034761"/>
    </source>
</evidence>
<dbReference type="Pfam" id="PF05708">
    <property type="entry name" value="Peptidase_C92"/>
    <property type="match status" value="1"/>
</dbReference>
<organism evidence="3 4">
    <name type="scientific">Bacillus phage vB_BcoS-136</name>
    <dbReference type="NCBI Taxonomy" id="2419619"/>
    <lineage>
        <taxon>Viruses</taxon>
        <taxon>Duplodnaviria</taxon>
        <taxon>Heunggongvirae</taxon>
        <taxon>Uroviricota</taxon>
        <taxon>Caudoviricetes</taxon>
        <taxon>Heleneionescovirinae</taxon>
        <taxon>Kenyattavirus</taxon>
        <taxon>Kenyattavirus kv136</taxon>
    </lineage>
</organism>
<gene>
    <name evidence="3" type="ORF">vBBcoS136_00146</name>
</gene>
<dbReference type="Proteomes" id="UP000274199">
    <property type="component" value="Segment"/>
</dbReference>
<proteinExistence type="inferred from homology"/>
<name>A0A3G3BVS9_9CAUD</name>
<comment type="similarity">
    <text evidence="1">Belongs to the orthopoxvirus OPG091 family.</text>
</comment>
<dbReference type="SUPFAM" id="SSF54001">
    <property type="entry name" value="Cysteine proteinases"/>
    <property type="match status" value="1"/>
</dbReference>
<dbReference type="EMBL" id="MH884508">
    <property type="protein sequence ID" value="AYP68261.1"/>
    <property type="molecule type" value="Genomic_DNA"/>
</dbReference>
<evidence type="ECO:0000313" key="4">
    <source>
        <dbReference type="Proteomes" id="UP000274199"/>
    </source>
</evidence>
<evidence type="ECO:0000256" key="2">
    <source>
        <dbReference type="ARBA" id="ARBA00034814"/>
    </source>
</evidence>
<dbReference type="GO" id="GO:0001897">
    <property type="term" value="P:symbiont-mediated cytolysis of host cell"/>
    <property type="evidence" value="ECO:0007669"/>
    <property type="project" value="UniProtKB-ARBA"/>
</dbReference>
<keyword evidence="3" id="KW-0378">Hydrolase</keyword>
<dbReference type="GO" id="GO:0016787">
    <property type="term" value="F:hydrolase activity"/>
    <property type="evidence" value="ECO:0007669"/>
    <property type="project" value="UniProtKB-KW"/>
</dbReference>
<dbReference type="InterPro" id="IPR024453">
    <property type="entry name" value="Peptidase_C92"/>
</dbReference>
<evidence type="ECO:0000313" key="3">
    <source>
        <dbReference type="EMBL" id="AYP68261.1"/>
    </source>
</evidence>
<reference evidence="3 4" key="1">
    <citation type="submission" date="2018-09" db="EMBL/GenBank/DDBJ databases">
        <title>Comparative Genomic Analysis of Eight Novel Haloalkaliphilic Bacteriophages from Lake Elmenteita, Kenya.</title>
        <authorList>
            <person name="Akhwale J.K."/>
        </authorList>
    </citation>
    <scope>NUCLEOTIDE SEQUENCE [LARGE SCALE GENOMIC DNA]</scope>
</reference>
<dbReference type="Gene3D" id="3.90.1720.10">
    <property type="entry name" value="endopeptidase domain like (from Nostoc punctiforme)"/>
    <property type="match status" value="1"/>
</dbReference>
<sequence>MIGDVLFFKANDSLISRIIASITKSHYTHVGLIVSYDEMTRIATIIESDRFVKTRLRMIDLDEEVHVVYTTGEKDEKQIAKILEYAYKSLGTRYDYLQIIGLFISLLFKKGERNNYFNRSNKLICSELIDLSYYKAGVKRLHNDFIGNITPQELLDAYEFTERKG</sequence>
<dbReference type="InterPro" id="IPR038765">
    <property type="entry name" value="Papain-like_cys_pep_sf"/>
</dbReference>